<proteinExistence type="inferred from homology"/>
<comment type="caution">
    <text evidence="2">The sequence shown here is derived from an EMBL/GenBank/DDBJ whole genome shotgun (WGS) entry which is preliminary data.</text>
</comment>
<protein>
    <submittedName>
        <fullName evidence="2">Tripartite tricarboxylate transporter substrate binding protein</fullName>
    </submittedName>
</protein>
<evidence type="ECO:0000313" key="2">
    <source>
        <dbReference type="EMBL" id="GAA0527860.1"/>
    </source>
</evidence>
<dbReference type="Proteomes" id="UP001501706">
    <property type="component" value="Unassembled WGS sequence"/>
</dbReference>
<accession>A0ABN1CWD0</accession>
<evidence type="ECO:0000313" key="3">
    <source>
        <dbReference type="Proteomes" id="UP001501706"/>
    </source>
</evidence>
<evidence type="ECO:0000256" key="1">
    <source>
        <dbReference type="ARBA" id="ARBA00006987"/>
    </source>
</evidence>
<gene>
    <name evidence="2" type="ORF">GCM10009097_51810</name>
</gene>
<dbReference type="CDD" id="cd13578">
    <property type="entry name" value="PBP2_Bug27"/>
    <property type="match status" value="1"/>
</dbReference>
<keyword evidence="3" id="KW-1185">Reference proteome</keyword>
<dbReference type="Gene3D" id="3.40.190.10">
    <property type="entry name" value="Periplasmic binding protein-like II"/>
    <property type="match status" value="1"/>
</dbReference>
<dbReference type="InterPro" id="IPR042100">
    <property type="entry name" value="Bug_dom1"/>
</dbReference>
<dbReference type="PANTHER" id="PTHR42928:SF5">
    <property type="entry name" value="BLR1237 PROTEIN"/>
    <property type="match status" value="1"/>
</dbReference>
<name>A0ABN1CWD0_9BURK</name>
<organism evidence="2 3">
    <name type="scientific">Pigmentiphaga daeguensis</name>
    <dbReference type="NCBI Taxonomy" id="414049"/>
    <lineage>
        <taxon>Bacteria</taxon>
        <taxon>Pseudomonadati</taxon>
        <taxon>Pseudomonadota</taxon>
        <taxon>Betaproteobacteria</taxon>
        <taxon>Burkholderiales</taxon>
        <taxon>Alcaligenaceae</taxon>
        <taxon>Pigmentiphaga</taxon>
    </lineage>
</organism>
<reference evidence="2 3" key="1">
    <citation type="journal article" date="2019" name="Int. J. Syst. Evol. Microbiol.">
        <title>The Global Catalogue of Microorganisms (GCM) 10K type strain sequencing project: providing services to taxonomists for standard genome sequencing and annotation.</title>
        <authorList>
            <consortium name="The Broad Institute Genomics Platform"/>
            <consortium name="The Broad Institute Genome Sequencing Center for Infectious Disease"/>
            <person name="Wu L."/>
            <person name="Ma J."/>
        </authorList>
    </citation>
    <scope>NUCLEOTIDE SEQUENCE [LARGE SCALE GENOMIC DNA]</scope>
    <source>
        <strain evidence="2 3">JCM 14330</strain>
    </source>
</reference>
<dbReference type="PANTHER" id="PTHR42928">
    <property type="entry name" value="TRICARBOXYLATE-BINDING PROTEIN"/>
    <property type="match status" value="1"/>
</dbReference>
<dbReference type="Gene3D" id="3.40.190.150">
    <property type="entry name" value="Bordetella uptake gene, domain 1"/>
    <property type="match status" value="1"/>
</dbReference>
<sequence>MEEEHIMKNPVFLAGLSTACLAALTIAAPAAGGDTFPDRPIKLILPFSPGGNPDTVSRILAQEMGKRLKQAVIVENRAGANSIIASELVAKAPADGYTLLYTTGSHVINPLLYKSLPYDTAKDFVPVVLVGSTRGQVLVVTPSLPVKTVQDLVKLAKPANSNIPYGSAGIGNTMHLVAEYFNYKAGTHLVHVPYKGAAPAMNAVMSGEVKLAFLNPVSAIEQVKSGTLRAIAVTGSTRFPQLPDVPTMEEAGVAGYEVQGGWQGALAPAGTPPEIVAKLNRAFNDALASPAIKERLASMGLDVAGGSPQDMANYLAKETATYTDIMQAARIEKQ</sequence>
<dbReference type="SUPFAM" id="SSF53850">
    <property type="entry name" value="Periplasmic binding protein-like II"/>
    <property type="match status" value="1"/>
</dbReference>
<comment type="similarity">
    <text evidence="1">Belongs to the UPF0065 (bug) family.</text>
</comment>
<dbReference type="InterPro" id="IPR005064">
    <property type="entry name" value="BUG"/>
</dbReference>
<dbReference type="PIRSF" id="PIRSF017082">
    <property type="entry name" value="YflP"/>
    <property type="match status" value="1"/>
</dbReference>
<dbReference type="Pfam" id="PF03401">
    <property type="entry name" value="TctC"/>
    <property type="match status" value="1"/>
</dbReference>
<dbReference type="EMBL" id="BAAAEN010000029">
    <property type="protein sequence ID" value="GAA0527860.1"/>
    <property type="molecule type" value="Genomic_DNA"/>
</dbReference>